<keyword evidence="3 6" id="KW-0812">Transmembrane</keyword>
<dbReference type="PROSITE" id="PS01004">
    <property type="entry name" value="MYELIN_PLP_2"/>
    <property type="match status" value="1"/>
</dbReference>
<evidence type="ECO:0000256" key="2">
    <source>
        <dbReference type="ARBA" id="ARBA00010595"/>
    </source>
</evidence>
<evidence type="ECO:0000313" key="8">
    <source>
        <dbReference type="Proteomes" id="UP001166052"/>
    </source>
</evidence>
<feature type="transmembrane region" description="Helical" evidence="6">
    <location>
        <begin position="113"/>
        <end position="141"/>
    </location>
</feature>
<dbReference type="Pfam" id="PF01275">
    <property type="entry name" value="Myelin_PLP"/>
    <property type="match status" value="1"/>
</dbReference>
<name>A0ABS2YYA6_POLSE</name>
<dbReference type="PRINTS" id="PR00214">
    <property type="entry name" value="MYELINPLP"/>
</dbReference>
<dbReference type="PROSITE" id="PS00575">
    <property type="entry name" value="MYELIN_PLP_1"/>
    <property type="match status" value="1"/>
</dbReference>
<gene>
    <name evidence="7" type="primary">Gpm6b_0</name>
    <name evidence="7" type="ORF">GTO92_0021888</name>
</gene>
<keyword evidence="8" id="KW-1185">Reference proteome</keyword>
<evidence type="ECO:0000256" key="3">
    <source>
        <dbReference type="ARBA" id="ARBA00022692"/>
    </source>
</evidence>
<dbReference type="PANTHER" id="PTHR11683:SF17">
    <property type="entry name" value="DMALPHA1"/>
    <property type="match status" value="1"/>
</dbReference>
<evidence type="ECO:0000313" key="7">
    <source>
        <dbReference type="EMBL" id="MBN3291527.1"/>
    </source>
</evidence>
<organism evidence="7 8">
    <name type="scientific">Polypterus senegalus</name>
    <name type="common">Senegal bichir</name>
    <dbReference type="NCBI Taxonomy" id="55291"/>
    <lineage>
        <taxon>Eukaryota</taxon>
        <taxon>Metazoa</taxon>
        <taxon>Chordata</taxon>
        <taxon>Craniata</taxon>
        <taxon>Vertebrata</taxon>
        <taxon>Euteleostomi</taxon>
        <taxon>Actinopterygii</taxon>
        <taxon>Polypteriformes</taxon>
        <taxon>Polypteridae</taxon>
        <taxon>Polypterus</taxon>
    </lineage>
</organism>
<protein>
    <submittedName>
        <fullName evidence="7">GPM6B protein</fullName>
    </submittedName>
</protein>
<dbReference type="EMBL" id="JAAWVN010013055">
    <property type="protein sequence ID" value="MBN3291527.1"/>
    <property type="molecule type" value="Genomic_DNA"/>
</dbReference>
<keyword evidence="4 6" id="KW-1133">Transmembrane helix</keyword>
<reference evidence="7" key="1">
    <citation type="journal article" date="2021" name="Cell">
        <title>Tracing the genetic footprints of vertebrate landing in non-teleost ray-finned fishes.</title>
        <authorList>
            <person name="Bi X."/>
            <person name="Wang K."/>
            <person name="Yang L."/>
            <person name="Pan H."/>
            <person name="Jiang H."/>
            <person name="Wei Q."/>
            <person name="Fang M."/>
            <person name="Yu H."/>
            <person name="Zhu C."/>
            <person name="Cai Y."/>
            <person name="He Y."/>
            <person name="Gan X."/>
            <person name="Zeng H."/>
            <person name="Yu D."/>
            <person name="Zhu Y."/>
            <person name="Jiang H."/>
            <person name="Qiu Q."/>
            <person name="Yang H."/>
            <person name="Zhang Y.E."/>
            <person name="Wang W."/>
            <person name="Zhu M."/>
            <person name="He S."/>
            <person name="Zhang G."/>
        </authorList>
    </citation>
    <scope>NUCLEOTIDE SEQUENCE</scope>
    <source>
        <strain evidence="7">Bchr_001</strain>
    </source>
</reference>
<comment type="caution">
    <text evidence="7">The sequence shown here is derived from an EMBL/GenBank/DDBJ whole genome shotgun (WGS) entry which is preliminary data.</text>
</comment>
<feature type="transmembrane region" description="Helical" evidence="6">
    <location>
        <begin position="204"/>
        <end position="224"/>
    </location>
</feature>
<keyword evidence="5 6" id="KW-0472">Membrane</keyword>
<proteinExistence type="inferred from homology"/>
<dbReference type="InterPro" id="IPR018237">
    <property type="entry name" value="Myelin_PLP_CS"/>
</dbReference>
<dbReference type="PANTHER" id="PTHR11683">
    <property type="entry name" value="MYELIN PROTEOLIPID"/>
    <property type="match status" value="1"/>
</dbReference>
<feature type="transmembrane region" description="Helical" evidence="6">
    <location>
        <begin position="19"/>
        <end position="40"/>
    </location>
</feature>
<comment type="subcellular location">
    <subcellularLocation>
        <location evidence="1">Membrane</location>
        <topology evidence="1">Multi-pass membrane protein</topology>
    </subcellularLocation>
</comment>
<accession>A0ABS2YYA6</accession>
<feature type="non-terminal residue" evidence="7">
    <location>
        <position position="1"/>
    </location>
</feature>
<dbReference type="SMART" id="SM00002">
    <property type="entry name" value="PLP"/>
    <property type="match status" value="1"/>
</dbReference>
<comment type="similarity">
    <text evidence="2">Belongs to the myelin proteolipid protein family.</text>
</comment>
<sequence length="276" mass="31029">MGCYECCVRCLGGIPYASLFATLLCFSGVALFCGCGHQALTETERLIEAYFYRGAPDYTTLAYIIQYFQYIIYGLASFFFLYCILLLAEGFYTTSAVKETYGDFRSTFCGRCLSTTFIVLTYIIAVIWLFVFACSALPVYILHNMSTTCQTITLLSETSSGLNQLCMDARQYGVLPWNATPGKVCGMTLVAICKTKEFDLTFDLYIAAFTGAAATLIALVHFLMRLSANWAYTKDSQKVKAYNCIRAKEIHELEEIQKQQSCKEDVPICPKRYNET</sequence>
<evidence type="ECO:0000256" key="6">
    <source>
        <dbReference type="SAM" id="Phobius"/>
    </source>
</evidence>
<evidence type="ECO:0000256" key="1">
    <source>
        <dbReference type="ARBA" id="ARBA00004141"/>
    </source>
</evidence>
<dbReference type="Proteomes" id="UP001166052">
    <property type="component" value="Unassembled WGS sequence"/>
</dbReference>
<dbReference type="InterPro" id="IPR001614">
    <property type="entry name" value="Myelin_PLP"/>
</dbReference>
<feature type="transmembrane region" description="Helical" evidence="6">
    <location>
        <begin position="70"/>
        <end position="92"/>
    </location>
</feature>
<evidence type="ECO:0000256" key="4">
    <source>
        <dbReference type="ARBA" id="ARBA00022989"/>
    </source>
</evidence>
<evidence type="ECO:0000256" key="5">
    <source>
        <dbReference type="ARBA" id="ARBA00023136"/>
    </source>
</evidence>
<feature type="non-terminal residue" evidence="7">
    <location>
        <position position="276"/>
    </location>
</feature>